<feature type="region of interest" description="Disordered" evidence="1">
    <location>
        <begin position="1"/>
        <end position="36"/>
    </location>
</feature>
<dbReference type="GO" id="GO:0055037">
    <property type="term" value="C:recycling endosome"/>
    <property type="evidence" value="ECO:0007669"/>
    <property type="project" value="TreeGrafter"/>
</dbReference>
<proteinExistence type="predicted"/>
<evidence type="ECO:0000313" key="3">
    <source>
        <dbReference type="Proteomes" id="UP000828390"/>
    </source>
</evidence>
<dbReference type="GO" id="GO:0005802">
    <property type="term" value="C:trans-Golgi network"/>
    <property type="evidence" value="ECO:0007669"/>
    <property type="project" value="InterPro"/>
</dbReference>
<organism evidence="2 3">
    <name type="scientific">Dreissena polymorpha</name>
    <name type="common">Zebra mussel</name>
    <name type="synonym">Mytilus polymorpha</name>
    <dbReference type="NCBI Taxonomy" id="45954"/>
    <lineage>
        <taxon>Eukaryota</taxon>
        <taxon>Metazoa</taxon>
        <taxon>Spiralia</taxon>
        <taxon>Lophotrochozoa</taxon>
        <taxon>Mollusca</taxon>
        <taxon>Bivalvia</taxon>
        <taxon>Autobranchia</taxon>
        <taxon>Heteroconchia</taxon>
        <taxon>Euheterodonta</taxon>
        <taxon>Imparidentia</taxon>
        <taxon>Neoheterodontei</taxon>
        <taxon>Myida</taxon>
        <taxon>Dreissenoidea</taxon>
        <taxon>Dreissenidae</taxon>
        <taxon>Dreissena</taxon>
    </lineage>
</organism>
<protein>
    <submittedName>
        <fullName evidence="2">Uncharacterized protein</fullName>
    </submittedName>
</protein>
<evidence type="ECO:0000313" key="2">
    <source>
        <dbReference type="EMBL" id="KAH3774266.1"/>
    </source>
</evidence>
<feature type="compositionally biased region" description="Basic and acidic residues" evidence="1">
    <location>
        <begin position="24"/>
        <end position="36"/>
    </location>
</feature>
<dbReference type="PANTHER" id="PTHR32059">
    <property type="entry name" value="RAB11-BINDING PROTEIN RELCH"/>
    <property type="match status" value="1"/>
</dbReference>
<evidence type="ECO:0000256" key="1">
    <source>
        <dbReference type="SAM" id="MobiDB-lite"/>
    </source>
</evidence>
<name>A0A9D4E8N5_DREPO</name>
<feature type="compositionally biased region" description="Acidic residues" evidence="1">
    <location>
        <begin position="12"/>
        <end position="23"/>
    </location>
</feature>
<keyword evidence="3" id="KW-1185">Reference proteome</keyword>
<accession>A0A9D4E8N5</accession>
<reference evidence="2" key="2">
    <citation type="submission" date="2020-11" db="EMBL/GenBank/DDBJ databases">
        <authorList>
            <person name="McCartney M.A."/>
            <person name="Auch B."/>
            <person name="Kono T."/>
            <person name="Mallez S."/>
            <person name="Becker A."/>
            <person name="Gohl D.M."/>
            <person name="Silverstein K.A.T."/>
            <person name="Koren S."/>
            <person name="Bechman K.B."/>
            <person name="Herman A."/>
            <person name="Abrahante J.E."/>
            <person name="Garbe J."/>
        </authorList>
    </citation>
    <scope>NUCLEOTIDE SEQUENCE</scope>
    <source>
        <strain evidence="2">Duluth1</strain>
        <tissue evidence="2">Whole animal</tissue>
    </source>
</reference>
<gene>
    <name evidence="2" type="ORF">DPMN_175642</name>
</gene>
<dbReference type="AlphaFoldDB" id="A0A9D4E8N5"/>
<dbReference type="PANTHER" id="PTHR32059:SF0">
    <property type="entry name" value="RAB11-BINDING PROTEIN RELCH"/>
    <property type="match status" value="1"/>
</dbReference>
<dbReference type="EMBL" id="JAIWYP010000009">
    <property type="protein sequence ID" value="KAH3774266.1"/>
    <property type="molecule type" value="Genomic_DNA"/>
</dbReference>
<dbReference type="GO" id="GO:0032367">
    <property type="term" value="P:intracellular cholesterol transport"/>
    <property type="evidence" value="ECO:0007669"/>
    <property type="project" value="InterPro"/>
</dbReference>
<sequence>MADDTNTNPFLSDEDEFLDEDSVETPKAKPQSHDTPEITWDSIANKLLKEKLTLTALELHTELVEAGRELPRLRDFFSNPGNFERSKEDSPTSTLRMLIDKVVILIFCCF</sequence>
<dbReference type="InterPro" id="IPR040362">
    <property type="entry name" value="RELCH"/>
</dbReference>
<comment type="caution">
    <text evidence="2">The sequence shown here is derived from an EMBL/GenBank/DDBJ whole genome shotgun (WGS) entry which is preliminary data.</text>
</comment>
<reference evidence="2" key="1">
    <citation type="journal article" date="2019" name="bioRxiv">
        <title>The Genome of the Zebra Mussel, Dreissena polymorpha: A Resource for Invasive Species Research.</title>
        <authorList>
            <person name="McCartney M.A."/>
            <person name="Auch B."/>
            <person name="Kono T."/>
            <person name="Mallez S."/>
            <person name="Zhang Y."/>
            <person name="Obille A."/>
            <person name="Becker A."/>
            <person name="Abrahante J.E."/>
            <person name="Garbe J."/>
            <person name="Badalamenti J.P."/>
            <person name="Herman A."/>
            <person name="Mangelson H."/>
            <person name="Liachko I."/>
            <person name="Sullivan S."/>
            <person name="Sone E.D."/>
            <person name="Koren S."/>
            <person name="Silverstein K.A.T."/>
            <person name="Beckman K.B."/>
            <person name="Gohl D.M."/>
        </authorList>
    </citation>
    <scope>NUCLEOTIDE SEQUENCE</scope>
    <source>
        <strain evidence="2">Duluth1</strain>
        <tissue evidence="2">Whole animal</tissue>
    </source>
</reference>
<dbReference type="Proteomes" id="UP000828390">
    <property type="component" value="Unassembled WGS sequence"/>
</dbReference>